<dbReference type="PANTHER" id="PTHR45176">
    <property type="entry name" value="TRANSDUCIN FAMILY PROTEIN / WD-40 REPEAT FAMILY PROTEIN-RELATED"/>
    <property type="match status" value="1"/>
</dbReference>
<dbReference type="EMBL" id="PDCK01000042">
    <property type="protein sequence ID" value="PRQ37359.1"/>
    <property type="molecule type" value="Genomic_DNA"/>
</dbReference>
<dbReference type="PANTHER" id="PTHR45176:SF1">
    <property type="entry name" value="TRANSDUCIN FAMILY PROTEIN _ WD-40 REPEAT FAMILY PROTEIN-RELATED"/>
    <property type="match status" value="1"/>
</dbReference>
<dbReference type="AlphaFoldDB" id="A0A2P6QT92"/>
<evidence type="ECO:0000313" key="2">
    <source>
        <dbReference type="Proteomes" id="UP000238479"/>
    </source>
</evidence>
<evidence type="ECO:0000313" key="1">
    <source>
        <dbReference type="EMBL" id="PRQ37359.1"/>
    </source>
</evidence>
<accession>A0A2P6QT92</accession>
<dbReference type="Proteomes" id="UP000238479">
    <property type="component" value="Chromosome 4"/>
</dbReference>
<comment type="caution">
    <text evidence="1">The sequence shown here is derived from an EMBL/GenBank/DDBJ whole genome shotgun (WGS) entry which is preliminary data.</text>
</comment>
<sequence>MMSTVEVNLPEDGIGGLVCLKFWASDLQNKNFNLSTIVCEPHRCAKGGGLAFLKGNSPSFQQQSIADGKSPQALLAYINADHEYILFGPYDNDARELSMTRGKDCVAVDEIAQYGYASIYGELPQFEMKRDQTLLAPYAPSQRPWETIFSGSSHNLLPLPKLCLEFMESLLERRTTTVE</sequence>
<dbReference type="Gramene" id="PRQ37359">
    <property type="protein sequence ID" value="PRQ37359"/>
    <property type="gene ID" value="RchiOBHm_Chr4g0401691"/>
</dbReference>
<keyword evidence="2" id="KW-1185">Reference proteome</keyword>
<organism evidence="1 2">
    <name type="scientific">Rosa chinensis</name>
    <name type="common">China rose</name>
    <dbReference type="NCBI Taxonomy" id="74649"/>
    <lineage>
        <taxon>Eukaryota</taxon>
        <taxon>Viridiplantae</taxon>
        <taxon>Streptophyta</taxon>
        <taxon>Embryophyta</taxon>
        <taxon>Tracheophyta</taxon>
        <taxon>Spermatophyta</taxon>
        <taxon>Magnoliopsida</taxon>
        <taxon>eudicotyledons</taxon>
        <taxon>Gunneridae</taxon>
        <taxon>Pentapetalae</taxon>
        <taxon>rosids</taxon>
        <taxon>fabids</taxon>
        <taxon>Rosales</taxon>
        <taxon>Rosaceae</taxon>
        <taxon>Rosoideae</taxon>
        <taxon>Rosoideae incertae sedis</taxon>
        <taxon>Rosa</taxon>
    </lineage>
</organism>
<reference evidence="1 2" key="1">
    <citation type="journal article" date="2018" name="Nat. Genet.">
        <title>The Rosa genome provides new insights in the design of modern roses.</title>
        <authorList>
            <person name="Bendahmane M."/>
        </authorList>
    </citation>
    <scope>NUCLEOTIDE SEQUENCE [LARGE SCALE GENOMIC DNA]</scope>
    <source>
        <strain evidence="2">cv. Old Blush</strain>
    </source>
</reference>
<proteinExistence type="predicted"/>
<dbReference type="STRING" id="74649.A0A2P6QT92"/>
<name>A0A2P6QT92_ROSCH</name>
<gene>
    <name evidence="1" type="ORF">RchiOBHm_Chr4g0401691</name>
</gene>
<protein>
    <submittedName>
        <fullName evidence="1">Uncharacterized protein</fullName>
    </submittedName>
</protein>